<dbReference type="Proteomes" id="UP000657075">
    <property type="component" value="Unassembled WGS sequence"/>
</dbReference>
<reference evidence="2" key="1">
    <citation type="journal article" date="2014" name="Int. J. Syst. Evol. Microbiol.">
        <title>Complete genome sequence of Corynebacterium casei LMG S-19264T (=DSM 44701T), isolated from a smear-ripened cheese.</title>
        <authorList>
            <consortium name="US DOE Joint Genome Institute (JGI-PGF)"/>
            <person name="Walter F."/>
            <person name="Albersmeier A."/>
            <person name="Kalinowski J."/>
            <person name="Ruckert C."/>
        </authorList>
    </citation>
    <scope>NUCLEOTIDE SEQUENCE</scope>
    <source>
        <strain evidence="2">JCM 11219</strain>
    </source>
</reference>
<keyword evidence="4" id="KW-1185">Reference proteome</keyword>
<gene>
    <name evidence="2" type="ORF">GCM10007112_00990</name>
    <name evidence="1" type="ORF">Vsou_12090</name>
</gene>
<dbReference type="EMBL" id="AP026830">
    <property type="protein sequence ID" value="BDR92116.1"/>
    <property type="molecule type" value="Genomic_DNA"/>
</dbReference>
<organism evidence="2 3">
    <name type="scientific">Vulcanisaeta souniana JCM 11219</name>
    <dbReference type="NCBI Taxonomy" id="1293586"/>
    <lineage>
        <taxon>Archaea</taxon>
        <taxon>Thermoproteota</taxon>
        <taxon>Thermoprotei</taxon>
        <taxon>Thermoproteales</taxon>
        <taxon>Thermoproteaceae</taxon>
        <taxon>Vulcanisaeta</taxon>
    </lineage>
</organism>
<evidence type="ECO:0000313" key="1">
    <source>
        <dbReference type="EMBL" id="BDR92116.1"/>
    </source>
</evidence>
<proteinExistence type="predicted"/>
<evidence type="ECO:0000313" key="3">
    <source>
        <dbReference type="Proteomes" id="UP000657075"/>
    </source>
</evidence>
<protein>
    <submittedName>
        <fullName evidence="2">Uncharacterized protein</fullName>
    </submittedName>
</protein>
<dbReference type="RefSeq" id="WP_188602242.1">
    <property type="nucleotide sequence ID" value="NZ_AP026830.1"/>
</dbReference>
<reference evidence="2" key="2">
    <citation type="submission" date="2020-09" db="EMBL/GenBank/DDBJ databases">
        <authorList>
            <person name="Sun Q."/>
            <person name="Ohkuma M."/>
        </authorList>
    </citation>
    <scope>NUCLEOTIDE SEQUENCE</scope>
    <source>
        <strain evidence="2">JCM 11219</strain>
    </source>
</reference>
<dbReference type="AlphaFoldDB" id="A0A830EE02"/>
<dbReference type="Proteomes" id="UP001060771">
    <property type="component" value="Chromosome"/>
</dbReference>
<evidence type="ECO:0000313" key="4">
    <source>
        <dbReference type="Proteomes" id="UP001060771"/>
    </source>
</evidence>
<sequence length="300" mass="33944">MPFTGEPFKALLTDIVTPRYVYSLMDHFKCNPTMDKEFLTLTIGSGNRRIALVTGFSVNDYRISNALVHAVLNKCAEHVYSIPTFSSSQLSKWTMEVMPMVNPWPFNSWDVIKGKNTFYTIDGDGIPVRYDALTLRSKYSIKLHSMIHETRPELIIMLISSDKWSITVPKPIGVDNYDIIESSPADFTGHFSYEGYPTVIISVSRDAEPHEIINMVNQLIREHEIKRQETKSLELIVKANGDINGISSILRIHGLSVSIDGDKLIIRAGDEGTRALLNALVDNNLIEYYFDVEITEVQLQ</sequence>
<dbReference type="EMBL" id="BMNM01000001">
    <property type="protein sequence ID" value="GGI67782.1"/>
    <property type="molecule type" value="Genomic_DNA"/>
</dbReference>
<name>A0A830EE02_9CREN</name>
<accession>A0A830EE02</accession>
<evidence type="ECO:0000313" key="2">
    <source>
        <dbReference type="EMBL" id="GGI67782.1"/>
    </source>
</evidence>
<reference evidence="1" key="4">
    <citation type="journal article" date="2023" name="Microbiol. Resour. Announc.">
        <title>Complete Genome Sequence of Vulcanisaeta souniana Strain IC-059, a Hyperthermophilic Archaeon Isolated from Hot Spring Water in Japan.</title>
        <authorList>
            <person name="Kato S."/>
            <person name="Itoh T."/>
            <person name="Wu L."/>
            <person name="Ma J."/>
            <person name="Ohkuma M."/>
        </authorList>
    </citation>
    <scope>NUCLEOTIDE SEQUENCE</scope>
    <source>
        <strain evidence="1">JCM 11219</strain>
    </source>
</reference>
<reference evidence="4" key="3">
    <citation type="submission" date="2022-09" db="EMBL/GenBank/DDBJ databases">
        <title>Complete genome sequence of Vulcanisaeta souniana.</title>
        <authorList>
            <person name="Kato S."/>
            <person name="Itoh T."/>
            <person name="Ohkuma M."/>
        </authorList>
    </citation>
    <scope>NUCLEOTIDE SEQUENCE [LARGE SCALE GENOMIC DNA]</scope>
    <source>
        <strain evidence="4">JCM 11219</strain>
    </source>
</reference>
<dbReference type="OrthoDB" id="26179at2157"/>
<dbReference type="GeneID" id="76206754"/>